<protein>
    <submittedName>
        <fullName evidence="1">Uncharacterized protein</fullName>
    </submittedName>
</protein>
<gene>
    <name evidence="1" type="ORF">A2U01_0100414</name>
</gene>
<dbReference type="Proteomes" id="UP000265520">
    <property type="component" value="Unassembled WGS sequence"/>
</dbReference>
<dbReference type="AlphaFoldDB" id="A0A392UVD6"/>
<reference evidence="1 2" key="1">
    <citation type="journal article" date="2018" name="Front. Plant Sci.">
        <title>Red Clover (Trifolium pratense) and Zigzag Clover (T. medium) - A Picture of Genomic Similarities and Differences.</title>
        <authorList>
            <person name="Dluhosova J."/>
            <person name="Istvanek J."/>
            <person name="Nedelnik J."/>
            <person name="Repkova J."/>
        </authorList>
    </citation>
    <scope>NUCLEOTIDE SEQUENCE [LARGE SCALE GENOMIC DNA]</scope>
    <source>
        <strain evidence="2">cv. 10/8</strain>
        <tissue evidence="1">Leaf</tissue>
    </source>
</reference>
<evidence type="ECO:0000313" key="2">
    <source>
        <dbReference type="Proteomes" id="UP000265520"/>
    </source>
</evidence>
<proteinExistence type="predicted"/>
<accession>A0A392UVD6</accession>
<keyword evidence="2" id="KW-1185">Reference proteome</keyword>
<feature type="non-terminal residue" evidence="1">
    <location>
        <position position="50"/>
    </location>
</feature>
<evidence type="ECO:0000313" key="1">
    <source>
        <dbReference type="EMBL" id="MCI79143.1"/>
    </source>
</evidence>
<name>A0A392UVD6_9FABA</name>
<sequence>MSFVDCSYEVEQVSCERAEAWDLVCLIVDRDHQLSDIDTVEWPMAAMDMP</sequence>
<comment type="caution">
    <text evidence="1">The sequence shown here is derived from an EMBL/GenBank/DDBJ whole genome shotgun (WGS) entry which is preliminary data.</text>
</comment>
<organism evidence="1 2">
    <name type="scientific">Trifolium medium</name>
    <dbReference type="NCBI Taxonomy" id="97028"/>
    <lineage>
        <taxon>Eukaryota</taxon>
        <taxon>Viridiplantae</taxon>
        <taxon>Streptophyta</taxon>
        <taxon>Embryophyta</taxon>
        <taxon>Tracheophyta</taxon>
        <taxon>Spermatophyta</taxon>
        <taxon>Magnoliopsida</taxon>
        <taxon>eudicotyledons</taxon>
        <taxon>Gunneridae</taxon>
        <taxon>Pentapetalae</taxon>
        <taxon>rosids</taxon>
        <taxon>fabids</taxon>
        <taxon>Fabales</taxon>
        <taxon>Fabaceae</taxon>
        <taxon>Papilionoideae</taxon>
        <taxon>50 kb inversion clade</taxon>
        <taxon>NPAAA clade</taxon>
        <taxon>Hologalegina</taxon>
        <taxon>IRL clade</taxon>
        <taxon>Trifolieae</taxon>
        <taxon>Trifolium</taxon>
    </lineage>
</organism>
<dbReference type="EMBL" id="LXQA010967084">
    <property type="protein sequence ID" value="MCI79143.1"/>
    <property type="molecule type" value="Genomic_DNA"/>
</dbReference>